<feature type="domain" description="TonB-dependent receptor-like beta-barrel" evidence="11">
    <location>
        <begin position="365"/>
        <end position="992"/>
    </location>
</feature>
<dbReference type="Gene3D" id="2.40.170.20">
    <property type="entry name" value="TonB-dependent receptor, beta-barrel domain"/>
    <property type="match status" value="1"/>
</dbReference>
<evidence type="ECO:0000313" key="13">
    <source>
        <dbReference type="EMBL" id="MDI9237335.1"/>
    </source>
</evidence>
<comment type="caution">
    <text evidence="13">The sequence shown here is derived from an EMBL/GenBank/DDBJ whole genome shotgun (WGS) entry which is preliminary data.</text>
</comment>
<evidence type="ECO:0000259" key="11">
    <source>
        <dbReference type="Pfam" id="PF00593"/>
    </source>
</evidence>
<dbReference type="Proteomes" id="UP001321580">
    <property type="component" value="Unassembled WGS sequence"/>
</dbReference>
<name>A0ABT6XBL7_9GAMM</name>
<dbReference type="EMBL" id="JASGBI010000001">
    <property type="protein sequence ID" value="MDI9237335.1"/>
    <property type="molecule type" value="Genomic_DNA"/>
</dbReference>
<dbReference type="SUPFAM" id="SSF56935">
    <property type="entry name" value="Porins"/>
    <property type="match status" value="1"/>
</dbReference>
<keyword evidence="13" id="KW-0675">Receptor</keyword>
<comment type="subcellular location">
    <subcellularLocation>
        <location evidence="1 8">Cell outer membrane</location>
        <topology evidence="1 8">Multi-pass membrane protein</topology>
    </subcellularLocation>
</comment>
<keyword evidence="6 8" id="KW-0472">Membrane</keyword>
<keyword evidence="10" id="KW-0732">Signal</keyword>
<evidence type="ECO:0000256" key="2">
    <source>
        <dbReference type="ARBA" id="ARBA00022448"/>
    </source>
</evidence>
<dbReference type="InterPro" id="IPR036942">
    <property type="entry name" value="Beta-barrel_TonB_sf"/>
</dbReference>
<dbReference type="PROSITE" id="PS52016">
    <property type="entry name" value="TONB_DEPENDENT_REC_3"/>
    <property type="match status" value="1"/>
</dbReference>
<keyword evidence="3 8" id="KW-1134">Transmembrane beta strand</keyword>
<evidence type="ECO:0000256" key="6">
    <source>
        <dbReference type="ARBA" id="ARBA00023136"/>
    </source>
</evidence>
<dbReference type="InterPro" id="IPR012910">
    <property type="entry name" value="Plug_dom"/>
</dbReference>
<proteinExistence type="inferred from homology"/>
<protein>
    <submittedName>
        <fullName evidence="13">TonB-dependent receptor</fullName>
    </submittedName>
</protein>
<dbReference type="InterPro" id="IPR039426">
    <property type="entry name" value="TonB-dep_rcpt-like"/>
</dbReference>
<gene>
    <name evidence="13" type="ORF">QLQ15_00215</name>
</gene>
<evidence type="ECO:0000256" key="7">
    <source>
        <dbReference type="ARBA" id="ARBA00023237"/>
    </source>
</evidence>
<organism evidence="13 14">
    <name type="scientific">Lysobacter stagni</name>
    <dbReference type="NCBI Taxonomy" id="3045172"/>
    <lineage>
        <taxon>Bacteria</taxon>
        <taxon>Pseudomonadati</taxon>
        <taxon>Pseudomonadota</taxon>
        <taxon>Gammaproteobacteria</taxon>
        <taxon>Lysobacterales</taxon>
        <taxon>Lysobacteraceae</taxon>
        <taxon>Lysobacter</taxon>
    </lineage>
</organism>
<dbReference type="PANTHER" id="PTHR47234:SF2">
    <property type="entry name" value="TONB-DEPENDENT RECEPTOR"/>
    <property type="match status" value="1"/>
</dbReference>
<feature type="domain" description="TonB-dependent receptor plug" evidence="12">
    <location>
        <begin position="54"/>
        <end position="166"/>
    </location>
</feature>
<feature type="chain" id="PRO_5047452729" evidence="10">
    <location>
        <begin position="29"/>
        <end position="1028"/>
    </location>
</feature>
<evidence type="ECO:0000256" key="5">
    <source>
        <dbReference type="ARBA" id="ARBA00023077"/>
    </source>
</evidence>
<accession>A0ABT6XBL7</accession>
<dbReference type="RefSeq" id="WP_283210861.1">
    <property type="nucleotide sequence ID" value="NZ_JASGBI010000001.1"/>
</dbReference>
<evidence type="ECO:0000256" key="3">
    <source>
        <dbReference type="ARBA" id="ARBA00022452"/>
    </source>
</evidence>
<evidence type="ECO:0000256" key="4">
    <source>
        <dbReference type="ARBA" id="ARBA00022692"/>
    </source>
</evidence>
<keyword evidence="7 8" id="KW-0998">Cell outer membrane</keyword>
<evidence type="ECO:0000313" key="14">
    <source>
        <dbReference type="Proteomes" id="UP001321580"/>
    </source>
</evidence>
<evidence type="ECO:0000256" key="10">
    <source>
        <dbReference type="SAM" id="SignalP"/>
    </source>
</evidence>
<keyword evidence="4 8" id="KW-0812">Transmembrane</keyword>
<dbReference type="InterPro" id="IPR000531">
    <property type="entry name" value="Beta-barrel_TonB"/>
</dbReference>
<dbReference type="Gene3D" id="2.170.130.10">
    <property type="entry name" value="TonB-dependent receptor, plug domain"/>
    <property type="match status" value="1"/>
</dbReference>
<keyword evidence="2 8" id="KW-0813">Transport</keyword>
<dbReference type="InterPro" id="IPR037066">
    <property type="entry name" value="Plug_dom_sf"/>
</dbReference>
<evidence type="ECO:0000259" key="12">
    <source>
        <dbReference type="Pfam" id="PF07715"/>
    </source>
</evidence>
<keyword evidence="5 9" id="KW-0798">TonB box</keyword>
<dbReference type="PANTHER" id="PTHR47234">
    <property type="match status" value="1"/>
</dbReference>
<dbReference type="Pfam" id="PF00593">
    <property type="entry name" value="TonB_dep_Rec_b-barrel"/>
    <property type="match status" value="1"/>
</dbReference>
<evidence type="ECO:0000256" key="8">
    <source>
        <dbReference type="PROSITE-ProRule" id="PRU01360"/>
    </source>
</evidence>
<reference evidence="13 14" key="1">
    <citation type="submission" date="2023-05" db="EMBL/GenBank/DDBJ databases">
        <title>Lysobacter sp. strain LF1 Genome sequencing and assembly.</title>
        <authorList>
            <person name="Jung Y."/>
        </authorList>
    </citation>
    <scope>NUCLEOTIDE SEQUENCE [LARGE SCALE GENOMIC DNA]</scope>
    <source>
        <strain evidence="13 14">LF1</strain>
    </source>
</reference>
<feature type="signal peptide" evidence="10">
    <location>
        <begin position="1"/>
        <end position="28"/>
    </location>
</feature>
<dbReference type="Pfam" id="PF07715">
    <property type="entry name" value="Plug"/>
    <property type="match status" value="1"/>
</dbReference>
<evidence type="ECO:0000256" key="9">
    <source>
        <dbReference type="RuleBase" id="RU003357"/>
    </source>
</evidence>
<evidence type="ECO:0000256" key="1">
    <source>
        <dbReference type="ARBA" id="ARBA00004571"/>
    </source>
</evidence>
<comment type="similarity">
    <text evidence="8 9">Belongs to the TonB-dependent receptor family.</text>
</comment>
<keyword evidence="14" id="KW-1185">Reference proteome</keyword>
<sequence length="1028" mass="110247">MSLKAHPLRSAITFALAMSSTTAGMAVAQETEQQATTLDRIEVTGTRIRQVDLETAQPVLQITRQDIEKQGFQSVGDILQNITATGSPPVSRAAPLSSGEASGGTFISMRNLGAARTLVLMNGKRLGVTTGGLSDISTIPAAAVERIEVLKDGASSIYGSDAIAGVINIITRSNFEGAAASVYYGQYDQGDGSITNGSFIMGFSGDRGSLTAAAEWSKEDEVWAKDREYSAFPRSQNHPTDNWTPVGDDGGFNSVFSQGLPNVVYVPATTANPTRSTRVVLREGGDARNPADWVAQDQSVGSCAANSVANPGPGTCTPGSTLHKSNSNEQMTLRQPIEREALNIDGSYDITDNVRFRTNLLYSHRISTRNIAGYPMQAASFGTPMAATSYFNPVGTTISNWWRRTWEQPRVTESDLTTYRFAGAFEGSFDFADRTFDWDVSYLNNTNRNVQSSFGNLNLANVRNAVGPSFLQTAPGATQGQILCGTPTAIIAGCTPWNPFLPFGATGPGALTGNTALQNYLFQEEHSTGETETTVMSANLAGTIVALPAGDLGFAMGVENRKEEGEFTPDALSVTGGSTNLAGGPTKGSYTVDEIYAELQVPILADMPFARELTFSVASRYSDYDTFGDTTNNKFGLKWKPIDSLLVRATYADGFRAPTISDLYGGSSQTFSQFTDPCDTVRGEAASNATVRANCINGVGGNGALGALGTNYRQLGQGFAPVGTTPAQTPVAFTSGSNPLLTPELSKSQTIGFVWSPTFIQGFNLAIDWWKIRISDTIVADSPTTMLNDCYVLGIASRCVAPVGTAPGFTRDPANGVPTVAFGSRNAGFRKVEGFDVDLTYRMTTESWGNFTLSSTSTYTAKDYLVSTNDPRYALSTVGQAGAGNPHRIRSNLNLSWEMGSFGASWMARYYSGMAEACTYFTPTGTGAPNVTEPHLECDEIHFAPTGAFRADGTPASSLARRRNAGSVTFNDVQVRWEAPWNATVAMGANNVFDKQPPVMYSQPNSNFSFDGEYDIGRFWYMKYTQRF</sequence>